<dbReference type="SUPFAM" id="SSF50129">
    <property type="entry name" value="GroES-like"/>
    <property type="match status" value="1"/>
</dbReference>
<dbReference type="SMART" id="SM00829">
    <property type="entry name" value="PKS_ER"/>
    <property type="match status" value="1"/>
</dbReference>
<dbReference type="PANTHER" id="PTHR44154">
    <property type="entry name" value="QUINONE OXIDOREDUCTASE"/>
    <property type="match status" value="1"/>
</dbReference>
<dbReference type="InterPro" id="IPR013154">
    <property type="entry name" value="ADH-like_N"/>
</dbReference>
<comment type="caution">
    <text evidence="3">The sequence shown here is derived from an EMBL/GenBank/DDBJ whole genome shotgun (WGS) entry which is preliminary data.</text>
</comment>
<dbReference type="Pfam" id="PF08240">
    <property type="entry name" value="ADH_N"/>
    <property type="match status" value="1"/>
</dbReference>
<gene>
    <name evidence="3" type="ORF">BANIM336_00760</name>
</gene>
<dbReference type="InterPro" id="IPR020843">
    <property type="entry name" value="ER"/>
</dbReference>
<sequence>MKAYVIEQADDHGLDAIKLAEVPIPAVGPGQVLVKVHAVGLNPVDYKLAGGGDPDWSFPHTLGLDVAGEIAAIGPDVSEDWHLGMRVAGHGDLRYDGCFAEYVASPVYELARIPDDVSYTTAAGLLCSALTAYQTINRKPNLNNVHTALIHGGSGAVGGIAVQLAKMHGLTVFTTCSTAKVDYVRKHLDVDAVIDYRKEDVTERIGELTDGLGVDLVVDTVGGAEAEKDFDRLAYNGQLVTIVGVPNIDGDDMFGRGLSMAVVNLGGAHGSGDPRQQNDLGTMATDVFEMASQGRLDPLIERILPFDELVDGLKTLAAGKVTGKLVVSLDI</sequence>
<name>A0AAV2W2E4_9BIFI</name>
<accession>A0AAV2W2E4</accession>
<reference evidence="3 4" key="1">
    <citation type="submission" date="2013-10" db="EMBL/GenBank/DDBJ databases">
        <authorList>
            <person name="Manrique M."/>
        </authorList>
    </citation>
    <scope>NUCLEOTIDE SEQUENCE [LARGE SCALE GENOMIC DNA]</scope>
    <source>
        <strain evidence="3 4">IM386</strain>
    </source>
</reference>
<evidence type="ECO:0000313" key="3">
    <source>
        <dbReference type="EMBL" id="CDI67439.1"/>
    </source>
</evidence>
<protein>
    <submittedName>
        <fullName evidence="3">Alcohol dehydrogenase</fullName>
    </submittedName>
</protein>
<dbReference type="Gene3D" id="3.90.180.10">
    <property type="entry name" value="Medium-chain alcohol dehydrogenases, catalytic domain"/>
    <property type="match status" value="1"/>
</dbReference>
<dbReference type="InterPro" id="IPR051603">
    <property type="entry name" value="Zinc-ADH_QOR/CCCR"/>
</dbReference>
<organism evidence="3 4">
    <name type="scientific">Bifidobacterium animalis subsp. animalis IM386</name>
    <dbReference type="NCBI Taxonomy" id="1402194"/>
    <lineage>
        <taxon>Bacteria</taxon>
        <taxon>Bacillati</taxon>
        <taxon>Actinomycetota</taxon>
        <taxon>Actinomycetes</taxon>
        <taxon>Bifidobacteriales</taxon>
        <taxon>Bifidobacteriaceae</taxon>
        <taxon>Bifidobacterium</taxon>
    </lineage>
</organism>
<dbReference type="Pfam" id="PF13602">
    <property type="entry name" value="ADH_zinc_N_2"/>
    <property type="match status" value="1"/>
</dbReference>
<dbReference type="GO" id="GO:0016491">
    <property type="term" value="F:oxidoreductase activity"/>
    <property type="evidence" value="ECO:0007669"/>
    <property type="project" value="InterPro"/>
</dbReference>
<dbReference type="Gene3D" id="3.40.50.720">
    <property type="entry name" value="NAD(P)-binding Rossmann-like Domain"/>
    <property type="match status" value="1"/>
</dbReference>
<dbReference type="Proteomes" id="UP000035645">
    <property type="component" value="Unassembled WGS sequence"/>
</dbReference>
<evidence type="ECO:0000313" key="4">
    <source>
        <dbReference type="Proteomes" id="UP000035645"/>
    </source>
</evidence>
<dbReference type="EMBL" id="CBUQ010000007">
    <property type="protein sequence ID" value="CDI67439.1"/>
    <property type="molecule type" value="Genomic_DNA"/>
</dbReference>
<feature type="domain" description="Enoyl reductase (ER)" evidence="2">
    <location>
        <begin position="13"/>
        <end position="327"/>
    </location>
</feature>
<keyword evidence="1" id="KW-0521">NADP</keyword>
<dbReference type="PANTHER" id="PTHR44154:SF1">
    <property type="entry name" value="QUINONE OXIDOREDUCTASE"/>
    <property type="match status" value="1"/>
</dbReference>
<reference evidence="3 4" key="2">
    <citation type="submission" date="2015-01" db="EMBL/GenBank/DDBJ databases">
        <title>Genome sequence of a Bifidobacterium animalis strain.</title>
        <authorList>
            <person name="Bogovic-Matijasic B."/>
            <person name="Hacin B."/>
            <person name="Citar M."/>
            <person name="Svigelj K."/>
            <person name="Stempelj M."/>
            <person name="Rogelj I."/>
        </authorList>
    </citation>
    <scope>NUCLEOTIDE SEQUENCE [LARGE SCALE GENOMIC DNA]</scope>
    <source>
        <strain evidence="3 4">IM386</strain>
    </source>
</reference>
<dbReference type="SUPFAM" id="SSF51735">
    <property type="entry name" value="NAD(P)-binding Rossmann-fold domains"/>
    <property type="match status" value="1"/>
</dbReference>
<dbReference type="CDD" id="cd08271">
    <property type="entry name" value="MDR5"/>
    <property type="match status" value="1"/>
</dbReference>
<dbReference type="InterPro" id="IPR011032">
    <property type="entry name" value="GroES-like_sf"/>
</dbReference>
<evidence type="ECO:0000256" key="1">
    <source>
        <dbReference type="ARBA" id="ARBA00022857"/>
    </source>
</evidence>
<proteinExistence type="predicted"/>
<dbReference type="AlphaFoldDB" id="A0AAV2W2E4"/>
<evidence type="ECO:0000259" key="2">
    <source>
        <dbReference type="SMART" id="SM00829"/>
    </source>
</evidence>
<dbReference type="InterPro" id="IPR036291">
    <property type="entry name" value="NAD(P)-bd_dom_sf"/>
</dbReference>